<sequence>MSLMALGAEVPANNPNNLMRSHVGQTGFTSVDPYSGVLSYHIPLVNIPENDGLSFYFALNSHLPNGQGENIADNSRNLFNLYPHMLPGLNVFVDQYGRTHNFKVSNNKNIYYSIDHWKEVRSNDWYIYTPDGVTYTLKLLNNVNWSYWPFNQWVVTEIKSKNGETTLTYNYDVRAGTIRNGVGANSTVLLTSITTDDNKIKLNYSPYCVYGRDCIKGYYLTNIKLNDKYTWRITSLAGGSSASNIMLPTKLTYPDGSIIKFNIDGGASQGSYSALHSITYSDGGKSDFTYSGTHVTQQTNSGPGVTTGTWNYSYAYPNGTTVTTVTGPNDKRELTFNGRYPNSNDWNTGLLINEKLYSADGKTLYQTIDKTWKEFTLPDSTIKAPELTKQVISRGGDCKMQSCMEYITEFKDFDSYGYPKTEVESSVKHTV</sequence>
<keyword evidence="2" id="KW-1185">Reference proteome</keyword>
<dbReference type="Proteomes" id="UP000094329">
    <property type="component" value="Unassembled WGS sequence"/>
</dbReference>
<organism evidence="1 2">
    <name type="scientific">Piscirickettsia litoralis</name>
    <dbReference type="NCBI Taxonomy" id="1891921"/>
    <lineage>
        <taxon>Bacteria</taxon>
        <taxon>Pseudomonadati</taxon>
        <taxon>Pseudomonadota</taxon>
        <taxon>Gammaproteobacteria</taxon>
        <taxon>Thiotrichales</taxon>
        <taxon>Piscirickettsiaceae</taxon>
        <taxon>Piscirickettsia</taxon>
    </lineage>
</organism>
<protein>
    <submittedName>
        <fullName evidence="1">Uncharacterized protein</fullName>
    </submittedName>
</protein>
<gene>
    <name evidence="1" type="ORF">BGC07_17070</name>
</gene>
<evidence type="ECO:0000313" key="1">
    <source>
        <dbReference type="EMBL" id="ODN41279.1"/>
    </source>
</evidence>
<evidence type="ECO:0000313" key="2">
    <source>
        <dbReference type="Proteomes" id="UP000094329"/>
    </source>
</evidence>
<proteinExistence type="predicted"/>
<accession>A0ABX3A592</accession>
<name>A0ABX3A592_9GAMM</name>
<dbReference type="EMBL" id="MDTU01000004">
    <property type="protein sequence ID" value="ODN41279.1"/>
    <property type="molecule type" value="Genomic_DNA"/>
</dbReference>
<reference evidence="1 2" key="1">
    <citation type="submission" date="2016-08" db="EMBL/GenBank/DDBJ databases">
        <title>Draft genome sequence of Candidatus Piscirickettsia litoralis, from seawater.</title>
        <authorList>
            <person name="Wan X."/>
            <person name="Lee A.J."/>
            <person name="Hou S."/>
            <person name="Donachie S.P."/>
        </authorList>
    </citation>
    <scope>NUCLEOTIDE SEQUENCE [LARGE SCALE GENOMIC DNA]</scope>
    <source>
        <strain evidence="1 2">Y2</strain>
    </source>
</reference>
<comment type="caution">
    <text evidence="1">The sequence shown here is derived from an EMBL/GenBank/DDBJ whole genome shotgun (WGS) entry which is preliminary data.</text>
</comment>